<feature type="compositionally biased region" description="Polar residues" evidence="10">
    <location>
        <begin position="1536"/>
        <end position="1548"/>
    </location>
</feature>
<accession>A0A814UIE2</accession>
<dbReference type="PANTHER" id="PTHR10110">
    <property type="entry name" value="SODIUM/HYDROGEN EXCHANGER"/>
    <property type="match status" value="1"/>
</dbReference>
<dbReference type="GO" id="GO:0051453">
    <property type="term" value="P:regulation of intracellular pH"/>
    <property type="evidence" value="ECO:0007669"/>
    <property type="project" value="TreeGrafter"/>
</dbReference>
<dbReference type="EMBL" id="CAJNOL010000710">
    <property type="protein sequence ID" value="CAF1173931.1"/>
    <property type="molecule type" value="Genomic_DNA"/>
</dbReference>
<feature type="domain" description="SEC63" evidence="12">
    <location>
        <begin position="187"/>
        <end position="647"/>
    </location>
</feature>
<dbReference type="PANTHER" id="PTHR10110:SF98">
    <property type="entry name" value="SODIUM_HYDROGEN EXCHANGER"/>
    <property type="match status" value="1"/>
</dbReference>
<evidence type="ECO:0000256" key="5">
    <source>
        <dbReference type="ARBA" id="ARBA00023053"/>
    </source>
</evidence>
<dbReference type="SUPFAM" id="SSF81296">
    <property type="entry name" value="E set domains"/>
    <property type="match status" value="1"/>
</dbReference>
<feature type="transmembrane region" description="Helical" evidence="11">
    <location>
        <begin position="1060"/>
        <end position="1081"/>
    </location>
</feature>
<evidence type="ECO:0000256" key="10">
    <source>
        <dbReference type="SAM" id="MobiDB-lite"/>
    </source>
</evidence>
<feature type="transmembrane region" description="Helical" evidence="11">
    <location>
        <begin position="1093"/>
        <end position="1116"/>
    </location>
</feature>
<dbReference type="SMART" id="SM00973">
    <property type="entry name" value="Sec63"/>
    <property type="match status" value="1"/>
</dbReference>
<evidence type="ECO:0000256" key="9">
    <source>
        <dbReference type="RuleBase" id="RU003722"/>
    </source>
</evidence>
<evidence type="ECO:0000256" key="3">
    <source>
        <dbReference type="ARBA" id="ARBA00022692"/>
    </source>
</evidence>
<evidence type="ECO:0000256" key="1">
    <source>
        <dbReference type="ARBA" id="ARBA00004141"/>
    </source>
</evidence>
<comment type="similarity">
    <text evidence="9">Belongs to the monovalent cation:proton antiporter 1 (CPA1) transporter (TC 2.A.36) family.</text>
</comment>
<feature type="compositionally biased region" description="Low complexity" evidence="10">
    <location>
        <begin position="1378"/>
        <end position="1399"/>
    </location>
</feature>
<keyword evidence="8 9" id="KW-0739">Sodium transport</keyword>
<feature type="region of interest" description="Disordered" evidence="10">
    <location>
        <begin position="1523"/>
        <end position="1548"/>
    </location>
</feature>
<dbReference type="PRINTS" id="PR01084">
    <property type="entry name" value="NAHEXCHNGR"/>
</dbReference>
<gene>
    <name evidence="13" type="ORF">JXQ802_LOCUS22955</name>
</gene>
<keyword evidence="4 11" id="KW-1133">Transmembrane helix</keyword>
<feature type="transmembrane region" description="Helical" evidence="11">
    <location>
        <begin position="169"/>
        <end position="192"/>
    </location>
</feature>
<feature type="transmembrane region" description="Helical" evidence="11">
    <location>
        <begin position="772"/>
        <end position="788"/>
    </location>
</feature>
<evidence type="ECO:0000256" key="4">
    <source>
        <dbReference type="ARBA" id="ARBA00022989"/>
    </source>
</evidence>
<dbReference type="Pfam" id="PF02889">
    <property type="entry name" value="Sec63"/>
    <property type="match status" value="1"/>
</dbReference>
<feature type="compositionally biased region" description="Low complexity" evidence="10">
    <location>
        <begin position="1212"/>
        <end position="1224"/>
    </location>
</feature>
<feature type="region of interest" description="Disordered" evidence="10">
    <location>
        <begin position="1290"/>
        <end position="1418"/>
    </location>
</feature>
<feature type="region of interest" description="Disordered" evidence="10">
    <location>
        <begin position="1205"/>
        <end position="1227"/>
    </location>
</feature>
<protein>
    <recommendedName>
        <fullName evidence="9">Sodium/hydrogen exchanger</fullName>
    </recommendedName>
</protein>
<evidence type="ECO:0000256" key="7">
    <source>
        <dbReference type="ARBA" id="ARBA00023136"/>
    </source>
</evidence>
<dbReference type="Gene3D" id="6.10.140.1330">
    <property type="match status" value="1"/>
</dbReference>
<sequence>MAGMKFEYDENGGKFYYFFLSFYALILISTTYWLWPKSEKRKNTPLHPEDTSNIAPCRYKHQLLHANKPNPRRRAILTLRTNNVKKMTLIMKKQAILAYRVSLIEIEHKEYDPFAVLDIHRKEIAKAYKTLTDEEAKENWKKYGNPDGPGVTRFGIALPKWLVDHQNSIFVLLIYTGVFRIVLPVIVCVWWQKSARYADDHILIDTIHLYWVFLSKTSSIIIKRPIMILSVSTEFDRTRNSIIIDRPSDNTELPKLFRELPDIQEKTKERPFQAPYSIKARTLLHAHLHRLDTLSDNLEKDKRYIVRRSIYLINEMINIEAQLVAMGHAGRLKNAPRLDTIENTMKLSAMLVQALLNTKSPLLQLPHITENYLRFFETKKHTIKSIRQFVAMDDEQRRSILHSITDEQYYDIMNVLAIYPHITMNVTYGVFDDEDEHIITTGAVVTLTVHLHRENMSSVFSKEMTTNTFAVANTLDDETNEEHIDDKENRDTTNETLKTSAANLPLNLRRNREQTEEDLDEIDNELNGNNNDNDNDENIINDQTSSNKTKIQHNDNEEDIFLERFQKQQRKREKLETKAKISRRVFCPFYPEIEQECCAPVHLCTLKDDEEIEVKFSAPNIPGHYLYSVILRSDSYLDVDVMENLSLDVQAAKEVVDNHPQWDFSENDERINNKVEDNEFTTEKQTYIHNQAKPPRFHVAEFNFDHVSDVYAITLWILLGSLAKVGFHLSHRLTEKFPESCLLIILGLIVGGLLYITHLAEQKAYVLNSDTFFLFLLPPIILEAGYFMPNRPFFDNLGTILLLAIVNTLFNTICIGLTLWGFSFTPLYGGTQFGMLPCFVFAALISAVDPVAVLATFTEIHVNDMLYIVVFGESLLNDAVSVVLYRMFDSFAKIGQENLIPLDLILGFLSFFVVSLGGVLIGIIFGVVACFTTKFTEHTPVLEPLIILVYAYLAYLTSEMVSVSGILAITFCGMVMKQYVSFNISKKSDATTEYVLKMLSSIMETIIFMFMGLSTVSDHHSWNTGFVLITLLACLVFRVIGIAIFANLANCWRLLELTRIDMLIMSYGGLRGAIAFALALILDETKIPRKKEFVTATIAVVFFTVFLQGITIGPLVKCLNVRRKQIEEPTMSAKLTNRMMDHVMTCLEEISGSGGSNSLRDKCRNLDRNYFKRWLLRETPQEKMDIKLLQTFKKINMQSAMKVHDTSKGLVPTPSSTTIHTSPSGANLRPSSTFANFSQLLAANLPEQTVPDLMFFESQGTEHYHDDAQMHHFLDTNLYRARPRATIHVRSKDEMADTNNETNNRFEKSYHHRNHIYIPPRLDKEQLHGRKTGRSSSGTNRLTGAKAASSTQADHDSRSSKHSLIPSYKRESFKSTNSPKQRQQQQKSKSRSKSPPLSSDQPIKSLSETKDIDQPIPPVSIVIESEDDTVKMDGATAAERICPWRRSSLPDGEKLTSTSSIDDPSNTSHTFSNTNDPNLHSGPLTSANFSGAYNKSAEYMGEFATITKPEEYVSRPHVRDLFNNQFRTSDEKQENNSETASNESVTRL</sequence>
<dbReference type="InterPro" id="IPR004179">
    <property type="entry name" value="Sec63-dom"/>
</dbReference>
<feature type="transmembrane region" description="Helical" evidence="11">
    <location>
        <begin position="865"/>
        <end position="885"/>
    </location>
</feature>
<proteinExistence type="inferred from homology"/>
<feature type="transmembrane region" description="Helical" evidence="11">
    <location>
        <begin position="15"/>
        <end position="35"/>
    </location>
</feature>
<feature type="transmembrane region" description="Helical" evidence="11">
    <location>
        <begin position="741"/>
        <end position="760"/>
    </location>
</feature>
<comment type="caution">
    <text evidence="13">The sequence shown here is derived from an EMBL/GenBank/DDBJ whole genome shotgun (WGS) entry which is preliminary data.</text>
</comment>
<evidence type="ECO:0000313" key="13">
    <source>
        <dbReference type="EMBL" id="CAF1173931.1"/>
    </source>
</evidence>
<dbReference type="NCBIfam" id="TIGR00840">
    <property type="entry name" value="b_cpa1"/>
    <property type="match status" value="1"/>
</dbReference>
<reference evidence="13" key="1">
    <citation type="submission" date="2021-02" db="EMBL/GenBank/DDBJ databases">
        <authorList>
            <person name="Nowell W R."/>
        </authorList>
    </citation>
    <scope>NUCLEOTIDE SEQUENCE</scope>
</reference>
<keyword evidence="6 9" id="KW-0406">Ion transport</keyword>
<feature type="transmembrane region" description="Helical" evidence="11">
    <location>
        <begin position="710"/>
        <end position="729"/>
    </location>
</feature>
<feature type="transmembrane region" description="Helical" evidence="11">
    <location>
        <begin position="994"/>
        <end position="1013"/>
    </location>
</feature>
<feature type="transmembrane region" description="Helical" evidence="11">
    <location>
        <begin position="834"/>
        <end position="858"/>
    </location>
</feature>
<comment type="subcellular location">
    <subcellularLocation>
        <location evidence="1">Membrane</location>
        <topology evidence="1">Multi-pass membrane protein</topology>
    </subcellularLocation>
</comment>
<dbReference type="InterPro" id="IPR006153">
    <property type="entry name" value="Cation/H_exchanger_TM"/>
</dbReference>
<feature type="transmembrane region" description="Helical" evidence="11">
    <location>
        <begin position="800"/>
        <end position="822"/>
    </location>
</feature>
<evidence type="ECO:0000256" key="8">
    <source>
        <dbReference type="ARBA" id="ARBA00023201"/>
    </source>
</evidence>
<dbReference type="Gene3D" id="1.10.150.20">
    <property type="entry name" value="5' to 3' exonuclease, C-terminal subdomain"/>
    <property type="match status" value="1"/>
</dbReference>
<dbReference type="GO" id="GO:0098719">
    <property type="term" value="P:sodium ion import across plasma membrane"/>
    <property type="evidence" value="ECO:0007669"/>
    <property type="project" value="TreeGrafter"/>
</dbReference>
<dbReference type="Proteomes" id="UP000663870">
    <property type="component" value="Unassembled WGS sequence"/>
</dbReference>
<dbReference type="Gene3D" id="1.10.3380.10">
    <property type="entry name" value="Sec63 N-terminal domain-like domain"/>
    <property type="match status" value="1"/>
</dbReference>
<feature type="region of interest" description="Disordered" evidence="10">
    <location>
        <begin position="522"/>
        <end position="554"/>
    </location>
</feature>
<feature type="transmembrane region" description="Helical" evidence="11">
    <location>
        <begin position="905"/>
        <end position="929"/>
    </location>
</feature>
<evidence type="ECO:0000256" key="6">
    <source>
        <dbReference type="ARBA" id="ARBA00023065"/>
    </source>
</evidence>
<dbReference type="InterPro" id="IPR014756">
    <property type="entry name" value="Ig_E-set"/>
</dbReference>
<dbReference type="Gene3D" id="2.60.40.150">
    <property type="entry name" value="C2 domain"/>
    <property type="match status" value="1"/>
</dbReference>
<keyword evidence="5" id="KW-0915">Sodium</keyword>
<keyword evidence="3 9" id="KW-0812">Transmembrane</keyword>
<dbReference type="InterPro" id="IPR004709">
    <property type="entry name" value="NaH_exchanger"/>
</dbReference>
<keyword evidence="9" id="KW-0050">Antiport</keyword>
<dbReference type="GO" id="GO:0015386">
    <property type="term" value="F:potassium:proton antiporter activity"/>
    <property type="evidence" value="ECO:0007669"/>
    <property type="project" value="TreeGrafter"/>
</dbReference>
<dbReference type="SUPFAM" id="SSF158702">
    <property type="entry name" value="Sec63 N-terminal domain-like"/>
    <property type="match status" value="1"/>
</dbReference>
<keyword evidence="2 9" id="KW-0813">Transport</keyword>
<feature type="region of interest" description="Disordered" evidence="10">
    <location>
        <begin position="1441"/>
        <end position="1484"/>
    </location>
</feature>
<feature type="compositionally biased region" description="Polar residues" evidence="10">
    <location>
        <begin position="1334"/>
        <end position="1352"/>
    </location>
</feature>
<name>A0A814UIE2_9BILA</name>
<evidence type="ECO:0000256" key="11">
    <source>
        <dbReference type="SAM" id="Phobius"/>
    </source>
</evidence>
<dbReference type="InterPro" id="IPR018422">
    <property type="entry name" value="Cation/H_exchanger_CPA1"/>
</dbReference>
<dbReference type="GO" id="GO:0015385">
    <property type="term" value="F:sodium:proton antiporter activity"/>
    <property type="evidence" value="ECO:0007669"/>
    <property type="project" value="InterPro"/>
</dbReference>
<dbReference type="Pfam" id="PF00999">
    <property type="entry name" value="Na_H_Exchanger"/>
    <property type="match status" value="1"/>
</dbReference>
<feature type="transmembrane region" description="Helical" evidence="11">
    <location>
        <begin position="1025"/>
        <end position="1048"/>
    </location>
</feature>
<keyword evidence="7 11" id="KW-0472">Membrane</keyword>
<dbReference type="InterPro" id="IPR035892">
    <property type="entry name" value="C2_domain_sf"/>
</dbReference>
<evidence type="ECO:0000259" key="12">
    <source>
        <dbReference type="SMART" id="SM00973"/>
    </source>
</evidence>
<feature type="compositionally biased region" description="Basic and acidic residues" evidence="10">
    <location>
        <begin position="481"/>
        <end position="493"/>
    </location>
</feature>
<evidence type="ECO:0000256" key="2">
    <source>
        <dbReference type="ARBA" id="ARBA00022448"/>
    </source>
</evidence>
<feature type="region of interest" description="Disordered" evidence="10">
    <location>
        <begin position="476"/>
        <end position="510"/>
    </location>
</feature>
<evidence type="ECO:0000313" key="14">
    <source>
        <dbReference type="Proteomes" id="UP000663870"/>
    </source>
</evidence>
<keyword evidence="14" id="KW-1185">Reference proteome</keyword>
<dbReference type="GO" id="GO:0005886">
    <property type="term" value="C:plasma membrane"/>
    <property type="evidence" value="ECO:0007669"/>
    <property type="project" value="TreeGrafter"/>
</dbReference>
<feature type="compositionally biased region" description="Polar residues" evidence="10">
    <location>
        <begin position="1455"/>
        <end position="1484"/>
    </location>
</feature>
<organism evidence="13 14">
    <name type="scientific">Rotaria sordida</name>
    <dbReference type="NCBI Taxonomy" id="392033"/>
    <lineage>
        <taxon>Eukaryota</taxon>
        <taxon>Metazoa</taxon>
        <taxon>Spiralia</taxon>
        <taxon>Gnathifera</taxon>
        <taxon>Rotifera</taxon>
        <taxon>Eurotatoria</taxon>
        <taxon>Bdelloidea</taxon>
        <taxon>Philodinida</taxon>
        <taxon>Philodinidae</taxon>
        <taxon>Rotaria</taxon>
    </lineage>
</organism>